<feature type="domain" description="HTH bat-type" evidence="3">
    <location>
        <begin position="161"/>
        <end position="212"/>
    </location>
</feature>
<feature type="domain" description="HVO-0513-like N-terminal" evidence="4">
    <location>
        <begin position="16"/>
        <end position="146"/>
    </location>
</feature>
<dbReference type="Pfam" id="PF04967">
    <property type="entry name" value="HTH_10"/>
    <property type="match status" value="1"/>
</dbReference>
<dbReference type="PANTHER" id="PTHR34236">
    <property type="entry name" value="DIMETHYL SULFOXIDE REDUCTASE TRANSCRIPTIONAL ACTIVATOR"/>
    <property type="match status" value="1"/>
</dbReference>
<dbReference type="Gene3D" id="1.10.10.10">
    <property type="entry name" value="Winged helix-like DNA-binding domain superfamily/Winged helix DNA-binding domain"/>
    <property type="match status" value="1"/>
</dbReference>
<protein>
    <submittedName>
        <fullName evidence="5">Helix-turn-helix domain-containing protein</fullName>
    </submittedName>
</protein>
<dbReference type="InterPro" id="IPR007050">
    <property type="entry name" value="HTH_bacterioopsin"/>
</dbReference>
<dbReference type="Proteomes" id="UP001597119">
    <property type="component" value="Unassembled WGS sequence"/>
</dbReference>
<name>A0ABD6CAP4_9EURY</name>
<keyword evidence="6" id="KW-1185">Reference proteome</keyword>
<reference evidence="5 6" key="1">
    <citation type="journal article" date="2019" name="Int. J. Syst. Evol. Microbiol.">
        <title>The Global Catalogue of Microorganisms (GCM) 10K type strain sequencing project: providing services to taxonomists for standard genome sequencing and annotation.</title>
        <authorList>
            <consortium name="The Broad Institute Genomics Platform"/>
            <consortium name="The Broad Institute Genome Sequencing Center for Infectious Disease"/>
            <person name="Wu L."/>
            <person name="Ma J."/>
        </authorList>
    </citation>
    <scope>NUCLEOTIDE SEQUENCE [LARGE SCALE GENOMIC DNA]</scope>
    <source>
        <strain evidence="5 6">CGMCC 1.12125</strain>
    </source>
</reference>
<evidence type="ECO:0000256" key="2">
    <source>
        <dbReference type="ARBA" id="ARBA00023163"/>
    </source>
</evidence>
<organism evidence="5 6">
    <name type="scientific">Halorientalis brevis</name>
    <dbReference type="NCBI Taxonomy" id="1126241"/>
    <lineage>
        <taxon>Archaea</taxon>
        <taxon>Methanobacteriati</taxon>
        <taxon>Methanobacteriota</taxon>
        <taxon>Stenosarchaea group</taxon>
        <taxon>Halobacteria</taxon>
        <taxon>Halobacteriales</taxon>
        <taxon>Haloarculaceae</taxon>
        <taxon>Halorientalis</taxon>
    </lineage>
</organism>
<proteinExistence type="predicted"/>
<evidence type="ECO:0000259" key="4">
    <source>
        <dbReference type="Pfam" id="PF24278"/>
    </source>
</evidence>
<accession>A0ABD6CAP4</accession>
<evidence type="ECO:0000256" key="1">
    <source>
        <dbReference type="ARBA" id="ARBA00023015"/>
    </source>
</evidence>
<dbReference type="EMBL" id="JBHUDJ010000003">
    <property type="protein sequence ID" value="MFD1587002.1"/>
    <property type="molecule type" value="Genomic_DNA"/>
</dbReference>
<dbReference type="RefSeq" id="WP_247375528.1">
    <property type="nucleotide sequence ID" value="NZ_JALLGV010000001.1"/>
</dbReference>
<evidence type="ECO:0000313" key="5">
    <source>
        <dbReference type="EMBL" id="MFD1587002.1"/>
    </source>
</evidence>
<gene>
    <name evidence="5" type="ORF">ACFR9U_08400</name>
</gene>
<sequence>MREFDIVVRTEDGTYNPIDEAIIESPALTRHGVQYFDMMSDGTTVLLYHITGDAAELEALLDAEESALSYDVFEIEDDGLRAHVHLTPDTMVTALIMLKNNYDLIINPPLKIDEDGGLHMSVAGDPDKIRKAAMNRPGSIDIQLEEADSEGVDMVDITTLLTDRQQEVLEVATEKGYYEIPRQATNEDIAENMDCSTSTVGEHLRKIESRIISEVGPS</sequence>
<keyword evidence="1" id="KW-0805">Transcription regulation</keyword>
<evidence type="ECO:0000313" key="6">
    <source>
        <dbReference type="Proteomes" id="UP001597119"/>
    </source>
</evidence>
<dbReference type="AlphaFoldDB" id="A0ABD6CAP4"/>
<dbReference type="PANTHER" id="PTHR34236:SF1">
    <property type="entry name" value="DIMETHYL SULFOXIDE REDUCTASE TRANSCRIPTIONAL ACTIVATOR"/>
    <property type="match status" value="1"/>
</dbReference>
<dbReference type="Pfam" id="PF24278">
    <property type="entry name" value="HVO_0513_N"/>
    <property type="match status" value="1"/>
</dbReference>
<comment type="caution">
    <text evidence="5">The sequence shown here is derived from an EMBL/GenBank/DDBJ whole genome shotgun (WGS) entry which is preliminary data.</text>
</comment>
<dbReference type="InterPro" id="IPR036388">
    <property type="entry name" value="WH-like_DNA-bd_sf"/>
</dbReference>
<dbReference type="InterPro" id="IPR056493">
    <property type="entry name" value="HVO_0513_N"/>
</dbReference>
<keyword evidence="2" id="KW-0804">Transcription</keyword>
<evidence type="ECO:0000259" key="3">
    <source>
        <dbReference type="Pfam" id="PF04967"/>
    </source>
</evidence>